<protein>
    <recommendedName>
        <fullName evidence="4">SdpI family protein</fullName>
    </recommendedName>
</protein>
<dbReference type="InterPro" id="IPR025962">
    <property type="entry name" value="SdpI/YhfL"/>
</dbReference>
<name>A0AA37SR50_9BACT</name>
<feature type="transmembrane region" description="Helical" evidence="1">
    <location>
        <begin position="68"/>
        <end position="85"/>
    </location>
</feature>
<keyword evidence="1" id="KW-1133">Transmembrane helix</keyword>
<reference evidence="2" key="2">
    <citation type="submission" date="2023-01" db="EMBL/GenBank/DDBJ databases">
        <title>Draft genome sequence of Portibacter lacus strain NBRC 108769.</title>
        <authorList>
            <person name="Sun Q."/>
            <person name="Mori K."/>
        </authorList>
    </citation>
    <scope>NUCLEOTIDE SEQUENCE</scope>
    <source>
        <strain evidence="2">NBRC 108769</strain>
    </source>
</reference>
<dbReference type="AlphaFoldDB" id="A0AA37SR50"/>
<proteinExistence type="predicted"/>
<evidence type="ECO:0000313" key="2">
    <source>
        <dbReference type="EMBL" id="GLR18497.1"/>
    </source>
</evidence>
<reference evidence="2" key="1">
    <citation type="journal article" date="2014" name="Int. J. Syst. Evol. Microbiol.">
        <title>Complete genome sequence of Corynebacterium casei LMG S-19264T (=DSM 44701T), isolated from a smear-ripened cheese.</title>
        <authorList>
            <consortium name="US DOE Joint Genome Institute (JGI-PGF)"/>
            <person name="Walter F."/>
            <person name="Albersmeier A."/>
            <person name="Kalinowski J."/>
            <person name="Ruckert C."/>
        </authorList>
    </citation>
    <scope>NUCLEOTIDE SEQUENCE</scope>
    <source>
        <strain evidence="2">NBRC 108769</strain>
    </source>
</reference>
<comment type="caution">
    <text evidence="2">The sequence shown here is derived from an EMBL/GenBank/DDBJ whole genome shotgun (WGS) entry which is preliminary data.</text>
</comment>
<keyword evidence="1" id="KW-0472">Membrane</keyword>
<dbReference type="RefSeq" id="WP_235295205.1">
    <property type="nucleotide sequence ID" value="NZ_BSOH01000021.1"/>
</dbReference>
<feature type="transmembrane region" description="Helical" evidence="1">
    <location>
        <begin position="91"/>
        <end position="110"/>
    </location>
</feature>
<accession>A0AA37SR50</accession>
<keyword evidence="1" id="KW-0812">Transmembrane</keyword>
<dbReference type="Proteomes" id="UP001156666">
    <property type="component" value="Unassembled WGS sequence"/>
</dbReference>
<keyword evidence="3" id="KW-1185">Reference proteome</keyword>
<gene>
    <name evidence="2" type="ORF">GCM10007940_31130</name>
</gene>
<evidence type="ECO:0008006" key="4">
    <source>
        <dbReference type="Google" id="ProtNLM"/>
    </source>
</evidence>
<dbReference type="Pfam" id="PF13630">
    <property type="entry name" value="SdpI"/>
    <property type="match status" value="1"/>
</dbReference>
<evidence type="ECO:0000256" key="1">
    <source>
        <dbReference type="SAM" id="Phobius"/>
    </source>
</evidence>
<evidence type="ECO:0000313" key="3">
    <source>
        <dbReference type="Proteomes" id="UP001156666"/>
    </source>
</evidence>
<organism evidence="2 3">
    <name type="scientific">Portibacter lacus</name>
    <dbReference type="NCBI Taxonomy" id="1099794"/>
    <lineage>
        <taxon>Bacteria</taxon>
        <taxon>Pseudomonadati</taxon>
        <taxon>Bacteroidota</taxon>
        <taxon>Saprospiria</taxon>
        <taxon>Saprospirales</taxon>
        <taxon>Haliscomenobacteraceae</taxon>
        <taxon>Portibacter</taxon>
    </lineage>
</organism>
<sequence>MTTLDLGIFNNVIFICLFSSGIIIWLIGIYVLRKPPESINKLYGFRTPNAMKSQEAWDYAQVHGTKRMVRAAQLMILLSFISLYFNFSEMVGSLIAIAVLLIVLITPLVITEKELKEKFG</sequence>
<dbReference type="EMBL" id="BSOH01000021">
    <property type="protein sequence ID" value="GLR18497.1"/>
    <property type="molecule type" value="Genomic_DNA"/>
</dbReference>
<feature type="transmembrane region" description="Helical" evidence="1">
    <location>
        <begin position="12"/>
        <end position="32"/>
    </location>
</feature>